<gene>
    <name evidence="1" type="ORF">HQ865_18535</name>
</gene>
<dbReference type="KEGG" id="mmab:HQ865_18535"/>
<dbReference type="Proteomes" id="UP000505355">
    <property type="component" value="Chromosome"/>
</dbReference>
<dbReference type="Pfam" id="PF19452">
    <property type="entry name" value="DUF5990"/>
    <property type="match status" value="1"/>
</dbReference>
<dbReference type="EMBL" id="CP054139">
    <property type="protein sequence ID" value="QKJ31676.1"/>
    <property type="molecule type" value="Genomic_DNA"/>
</dbReference>
<organism evidence="1 2">
    <name type="scientific">Mucilaginibacter mali</name>
    <dbReference type="NCBI Taxonomy" id="2740462"/>
    <lineage>
        <taxon>Bacteria</taxon>
        <taxon>Pseudomonadati</taxon>
        <taxon>Bacteroidota</taxon>
        <taxon>Sphingobacteriia</taxon>
        <taxon>Sphingobacteriales</taxon>
        <taxon>Sphingobacteriaceae</taxon>
        <taxon>Mucilaginibacter</taxon>
    </lineage>
</organism>
<protein>
    <submittedName>
        <fullName evidence="1">Uncharacterized protein</fullName>
    </submittedName>
</protein>
<dbReference type="RefSeq" id="WP_173416335.1">
    <property type="nucleotide sequence ID" value="NZ_CP054139.1"/>
</dbReference>
<reference evidence="1 2" key="1">
    <citation type="submission" date="2020-05" db="EMBL/GenBank/DDBJ databases">
        <title>Mucilaginibacter mali sp. nov.</title>
        <authorList>
            <person name="Kim H.S."/>
            <person name="Lee K.C."/>
            <person name="Suh M.K."/>
            <person name="Kim J.-S."/>
            <person name="Han K.-I."/>
            <person name="Eom M.K."/>
            <person name="Shin Y.K."/>
            <person name="Lee J.-S."/>
        </authorList>
    </citation>
    <scope>NUCLEOTIDE SEQUENCE [LARGE SCALE GENOMIC DNA]</scope>
    <source>
        <strain evidence="1 2">G2-14</strain>
    </source>
</reference>
<dbReference type="InterPro" id="IPR046032">
    <property type="entry name" value="DUF5990"/>
</dbReference>
<keyword evidence="2" id="KW-1185">Reference proteome</keyword>
<evidence type="ECO:0000313" key="2">
    <source>
        <dbReference type="Proteomes" id="UP000505355"/>
    </source>
</evidence>
<sequence>MHLIFHITLKTPPAGILYALQKGSGSSYHVEQAQHSSGGDLHFEVPVEIKGNKPANEVPDFKGPYVHGPLGGRFIYLDIGNYAGEASFLASGRIKVPLTGITWAMVDGASALETTVAGTGKNGGPAYATPKPFAGWKVKA</sequence>
<dbReference type="AlphaFoldDB" id="A0A7D4UGE5"/>
<accession>A0A7D4UGE5</accession>
<name>A0A7D4UGE5_9SPHI</name>
<evidence type="ECO:0000313" key="1">
    <source>
        <dbReference type="EMBL" id="QKJ31676.1"/>
    </source>
</evidence>
<proteinExistence type="predicted"/>